<name>A0A3R8RTI7_9MICO</name>
<evidence type="ECO:0000259" key="2">
    <source>
        <dbReference type="PROSITE" id="PS50943"/>
    </source>
</evidence>
<dbReference type="Gene3D" id="1.10.10.2910">
    <property type="match status" value="1"/>
</dbReference>
<gene>
    <name evidence="3" type="ORF">DS079_04005</name>
</gene>
<comment type="similarity">
    <text evidence="1">Belongs to the short-chain fatty acyl-CoA assimilation regulator (ScfR) family.</text>
</comment>
<feature type="domain" description="HTH cro/C1-type" evidence="2">
    <location>
        <begin position="15"/>
        <end position="62"/>
    </location>
</feature>
<dbReference type="CDD" id="cd00093">
    <property type="entry name" value="HTH_XRE"/>
    <property type="match status" value="1"/>
</dbReference>
<protein>
    <recommendedName>
        <fullName evidence="2">HTH cro/C1-type domain-containing protein</fullName>
    </recommendedName>
</protein>
<comment type="caution">
    <text evidence="3">The sequence shown here is derived from an EMBL/GenBank/DDBJ whole genome shotgun (WGS) entry which is preliminary data.</text>
</comment>
<sequence>MTTIGGRVGAAMHGAGMQQKELAQRVGMTPDALSRALRDQRGFAAVELAAIAEVLDADVHELITGAPDPHRLVLAARHSFDHDTGARSVAGLDEDHSLLADVRLAYAQISPVRAPLELPSDVEGIRRLLHPDFVRPFVDRLAEIEVDVVRIDGPSTAYSFLVEERPVILLPESGNWFHENWSLAHELGHLALRHEGVVPGTALADVKEREANAFAAELLLPAVTLQQIDWAEIRPAEVAELVWTWGISTGALSRRLKKLELTPSAEVAEVLTWSTQKLLRRHWTGAKVGDPITRRMRDAGERRFPTWLQEAHLEQIAEGAVGKGTLAWMLGVPVTSLEVDEPAAAEELSDDALAELIG</sequence>
<dbReference type="SUPFAM" id="SSF47413">
    <property type="entry name" value="lambda repressor-like DNA-binding domains"/>
    <property type="match status" value="1"/>
</dbReference>
<dbReference type="SMART" id="SM00530">
    <property type="entry name" value="HTH_XRE"/>
    <property type="match status" value="1"/>
</dbReference>
<organism evidence="3 4">
    <name type="scientific">Brachybacterium paraconglomeratum</name>
    <dbReference type="NCBI Taxonomy" id="173362"/>
    <lineage>
        <taxon>Bacteria</taxon>
        <taxon>Bacillati</taxon>
        <taxon>Actinomycetota</taxon>
        <taxon>Actinomycetes</taxon>
        <taxon>Micrococcales</taxon>
        <taxon>Dermabacteraceae</taxon>
        <taxon>Brachybacterium</taxon>
    </lineage>
</organism>
<dbReference type="AlphaFoldDB" id="A0A3R8RTI7"/>
<dbReference type="PANTHER" id="PTHR43236">
    <property type="entry name" value="ANTITOXIN HIGA1"/>
    <property type="match status" value="1"/>
</dbReference>
<evidence type="ECO:0000313" key="4">
    <source>
        <dbReference type="Proteomes" id="UP000274327"/>
    </source>
</evidence>
<dbReference type="Proteomes" id="UP000274327">
    <property type="component" value="Unassembled WGS sequence"/>
</dbReference>
<proteinExistence type="inferred from homology"/>
<evidence type="ECO:0000256" key="1">
    <source>
        <dbReference type="ARBA" id="ARBA00007227"/>
    </source>
</evidence>
<accession>A0A3R8RTI7</accession>
<dbReference type="EMBL" id="QOCI01000001">
    <property type="protein sequence ID" value="RRR20558.1"/>
    <property type="molecule type" value="Genomic_DNA"/>
</dbReference>
<dbReference type="Pfam" id="PF06114">
    <property type="entry name" value="Peptidase_M78"/>
    <property type="match status" value="1"/>
</dbReference>
<dbReference type="InterPro" id="IPR010359">
    <property type="entry name" value="IrrE_HExxH"/>
</dbReference>
<dbReference type="GO" id="GO:0003677">
    <property type="term" value="F:DNA binding"/>
    <property type="evidence" value="ECO:0007669"/>
    <property type="project" value="InterPro"/>
</dbReference>
<dbReference type="Gene3D" id="1.10.260.40">
    <property type="entry name" value="lambda repressor-like DNA-binding domains"/>
    <property type="match status" value="1"/>
</dbReference>
<dbReference type="PANTHER" id="PTHR43236:SF1">
    <property type="entry name" value="BLL7220 PROTEIN"/>
    <property type="match status" value="1"/>
</dbReference>
<evidence type="ECO:0000313" key="3">
    <source>
        <dbReference type="EMBL" id="RRR20558.1"/>
    </source>
</evidence>
<dbReference type="InterPro" id="IPR001387">
    <property type="entry name" value="Cro/C1-type_HTH"/>
</dbReference>
<dbReference type="Pfam" id="PF01381">
    <property type="entry name" value="HTH_3"/>
    <property type="match status" value="1"/>
</dbReference>
<dbReference type="InterPro" id="IPR010982">
    <property type="entry name" value="Lambda_DNA-bd_dom_sf"/>
</dbReference>
<dbReference type="RefSeq" id="WP_126985019.1">
    <property type="nucleotide sequence ID" value="NZ_ML133851.1"/>
</dbReference>
<keyword evidence="4" id="KW-1185">Reference proteome</keyword>
<reference evidence="3 4" key="1">
    <citation type="submission" date="2018-07" db="EMBL/GenBank/DDBJ databases">
        <title>Brachybacteriurn paraconglorneratum KCTC 9916.</title>
        <authorList>
            <person name="Li Y."/>
        </authorList>
    </citation>
    <scope>NUCLEOTIDE SEQUENCE [LARGE SCALE GENOMIC DNA]</scope>
    <source>
        <strain evidence="3 4">KCTC 9916</strain>
    </source>
</reference>
<dbReference type="PROSITE" id="PS50943">
    <property type="entry name" value="HTH_CROC1"/>
    <property type="match status" value="1"/>
</dbReference>
<dbReference type="InterPro" id="IPR052345">
    <property type="entry name" value="Rad_response_metalloprotease"/>
</dbReference>
<dbReference type="GeneID" id="78120194"/>